<evidence type="ECO:0000313" key="2">
    <source>
        <dbReference type="Proteomes" id="UP000827976"/>
    </source>
</evidence>
<dbReference type="EMBL" id="CM037029">
    <property type="protein sequence ID" value="KAH7652957.1"/>
    <property type="molecule type" value="Genomic_DNA"/>
</dbReference>
<keyword evidence="2" id="KW-1185">Reference proteome</keyword>
<proteinExistence type="predicted"/>
<evidence type="ECO:0000313" key="1">
    <source>
        <dbReference type="EMBL" id="KAH7652957.1"/>
    </source>
</evidence>
<protein>
    <submittedName>
        <fullName evidence="1">Premnaspirodiene oxygenase protein</fullName>
        <ecNumber evidence="1">1.14.14.151</ecNumber>
    </submittedName>
</protein>
<comment type="caution">
    <text evidence="1">The sequence shown here is derived from an EMBL/GenBank/DDBJ whole genome shotgun (WGS) entry which is preliminary data.</text>
</comment>
<keyword evidence="1" id="KW-0560">Oxidoreductase</keyword>
<gene>
    <name evidence="1" type="ORF">IHE45_19G051800</name>
</gene>
<organism evidence="1 2">
    <name type="scientific">Dioscorea alata</name>
    <name type="common">Purple yam</name>
    <dbReference type="NCBI Taxonomy" id="55571"/>
    <lineage>
        <taxon>Eukaryota</taxon>
        <taxon>Viridiplantae</taxon>
        <taxon>Streptophyta</taxon>
        <taxon>Embryophyta</taxon>
        <taxon>Tracheophyta</taxon>
        <taxon>Spermatophyta</taxon>
        <taxon>Magnoliopsida</taxon>
        <taxon>Liliopsida</taxon>
        <taxon>Dioscoreales</taxon>
        <taxon>Dioscoreaceae</taxon>
        <taxon>Dioscorea</taxon>
    </lineage>
</organism>
<dbReference type="EC" id="1.14.14.151" evidence="1"/>
<sequence length="355" mass="41230">MPLQLGQIPAIVVSSPEVASEIMKTHDREFCSRPSTIVLMEFSYNGLEIAFSKYGEHWRQMRRLGTLEIFSMKRVQSFRSVREDEVHVLIQSIRHFLSQAPVNLSEMFLCMTNNMTCREVFGKRFSDDGECNRSEHHDLVIEVIELMRGFSIGDFFPSLEWLSVITGFQGKLECNFKRMDELFEREIKEHSFSLTNDQEHDDQEDFFNVLLKSQKDSTNLGFSLTRNDIKGMLLKMFLGGTDTSAATLEWAMTELMKCPSVMKKAQDEVRRVVGNKGKVEESDLQQIQYLKLVIIETLCLHCIAPFLLPQESTKEFKVFGYDIPKNTRVLINAWAMTRDPKLWENSEVFMPERFE</sequence>
<accession>A0ACB7TY26</accession>
<name>A0ACB7TY26_DIOAL</name>
<dbReference type="Proteomes" id="UP000827976">
    <property type="component" value="Chromosome 19"/>
</dbReference>
<reference evidence="2" key="1">
    <citation type="journal article" date="2022" name="Nat. Commun.">
        <title>Chromosome evolution and the genetic basis of agronomically important traits in greater yam.</title>
        <authorList>
            <person name="Bredeson J.V."/>
            <person name="Lyons J.B."/>
            <person name="Oniyinde I.O."/>
            <person name="Okereke N.R."/>
            <person name="Kolade O."/>
            <person name="Nnabue I."/>
            <person name="Nwadili C.O."/>
            <person name="Hribova E."/>
            <person name="Parker M."/>
            <person name="Nwogha J."/>
            <person name="Shu S."/>
            <person name="Carlson J."/>
            <person name="Kariba R."/>
            <person name="Muthemba S."/>
            <person name="Knop K."/>
            <person name="Barton G.J."/>
            <person name="Sherwood A.V."/>
            <person name="Lopez-Montes A."/>
            <person name="Asiedu R."/>
            <person name="Jamnadass R."/>
            <person name="Muchugi A."/>
            <person name="Goodstein D."/>
            <person name="Egesi C.N."/>
            <person name="Featherston J."/>
            <person name="Asfaw A."/>
            <person name="Simpson G.G."/>
            <person name="Dolezel J."/>
            <person name="Hendre P.S."/>
            <person name="Van Deynze A."/>
            <person name="Kumar P.L."/>
            <person name="Obidiegwu J.E."/>
            <person name="Bhattacharjee R."/>
            <person name="Rokhsar D.S."/>
        </authorList>
    </citation>
    <scope>NUCLEOTIDE SEQUENCE [LARGE SCALE GENOMIC DNA]</scope>
    <source>
        <strain evidence="2">cv. TDa95/00328</strain>
    </source>
</reference>